<evidence type="ECO:0000313" key="2">
    <source>
        <dbReference type="Proteomes" id="UP001142055"/>
    </source>
</evidence>
<organism evidence="1 2">
    <name type="scientific">Blomia tropicalis</name>
    <name type="common">Mite</name>
    <dbReference type="NCBI Taxonomy" id="40697"/>
    <lineage>
        <taxon>Eukaryota</taxon>
        <taxon>Metazoa</taxon>
        <taxon>Ecdysozoa</taxon>
        <taxon>Arthropoda</taxon>
        <taxon>Chelicerata</taxon>
        <taxon>Arachnida</taxon>
        <taxon>Acari</taxon>
        <taxon>Acariformes</taxon>
        <taxon>Sarcoptiformes</taxon>
        <taxon>Astigmata</taxon>
        <taxon>Glycyphagoidea</taxon>
        <taxon>Echimyopodidae</taxon>
        <taxon>Blomia</taxon>
    </lineage>
</organism>
<keyword evidence="2" id="KW-1185">Reference proteome</keyword>
<gene>
    <name evidence="1" type="ORF">RDWZM_005261</name>
</gene>
<protein>
    <submittedName>
        <fullName evidence="1">Uncharacterized protein</fullName>
    </submittedName>
</protein>
<sequence length="332" mass="38478">MSTFDHNDTFFQEIQEVLDFILLELVAESVPLPASSVYHSDSPMSPIITTDKVIKNDHINYNLKERSTICDQSFASTGDFYDETQIDIETVDYQARISEEMQSSMETPPITPEESFSINTDKQKTPIDMECFKIDPQQEISISSSLKINIKPEEDPKNFPFEKNKVGISTILRIEVVRDKVNSNIVQLTIIWSPTWVKKANCLCDELIKDYWERVTHHCANEFNIMEPHEEDDVVRVLSHVYFTEPRSKSDPTLIYLLQWKPNIINTPEDFQNFLVNYGGAFTVYLKKNPSVMSDHEIKLFRGLTMSNKTKMKKRLTMSKMKKTRSMFSLST</sequence>
<evidence type="ECO:0000313" key="1">
    <source>
        <dbReference type="EMBL" id="KAJ6219449.1"/>
    </source>
</evidence>
<dbReference type="AlphaFoldDB" id="A0A9Q0M5Y3"/>
<reference evidence="1" key="1">
    <citation type="submission" date="2022-12" db="EMBL/GenBank/DDBJ databases">
        <title>Genome assemblies of Blomia tropicalis.</title>
        <authorList>
            <person name="Cui Y."/>
        </authorList>
    </citation>
    <scope>NUCLEOTIDE SEQUENCE</scope>
    <source>
        <tissue evidence="1">Adult mites</tissue>
    </source>
</reference>
<proteinExistence type="predicted"/>
<comment type="caution">
    <text evidence="1">The sequence shown here is derived from an EMBL/GenBank/DDBJ whole genome shotgun (WGS) entry which is preliminary data.</text>
</comment>
<dbReference type="EMBL" id="JAPWDV010000002">
    <property type="protein sequence ID" value="KAJ6219449.1"/>
    <property type="molecule type" value="Genomic_DNA"/>
</dbReference>
<accession>A0A9Q0M5Y3</accession>
<dbReference type="Proteomes" id="UP001142055">
    <property type="component" value="Chromosome 2"/>
</dbReference>
<name>A0A9Q0M5Y3_BLOTA</name>